<dbReference type="PROSITE" id="PS50011">
    <property type="entry name" value="PROTEIN_KINASE_DOM"/>
    <property type="match status" value="1"/>
</dbReference>
<dbReference type="EMBL" id="JBHMCE010000013">
    <property type="protein sequence ID" value="MFB9532236.1"/>
    <property type="molecule type" value="Genomic_DNA"/>
</dbReference>
<dbReference type="RefSeq" id="WP_346130435.1">
    <property type="nucleotide sequence ID" value="NZ_BAAAXC010000015.1"/>
</dbReference>
<dbReference type="SUPFAM" id="SSF56112">
    <property type="entry name" value="Protein kinase-like (PK-like)"/>
    <property type="match status" value="1"/>
</dbReference>
<dbReference type="InterPro" id="IPR011009">
    <property type="entry name" value="Kinase-like_dom_sf"/>
</dbReference>
<reference evidence="2 3" key="1">
    <citation type="submission" date="2024-09" db="EMBL/GenBank/DDBJ databases">
        <authorList>
            <person name="Sun Q."/>
            <person name="Mori K."/>
        </authorList>
    </citation>
    <scope>NUCLEOTIDE SEQUENCE [LARGE SCALE GENOMIC DNA]</scope>
    <source>
        <strain evidence="2 3">JCM 3323</strain>
    </source>
</reference>
<accession>A0ABV5Q9U7</accession>
<feature type="domain" description="Protein kinase" evidence="1">
    <location>
        <begin position="1"/>
        <end position="49"/>
    </location>
</feature>
<comment type="caution">
    <text evidence="2">The sequence shown here is derived from an EMBL/GenBank/DDBJ whole genome shotgun (WGS) entry which is preliminary data.</text>
</comment>
<proteinExistence type="predicted"/>
<evidence type="ECO:0000259" key="1">
    <source>
        <dbReference type="PROSITE" id="PS50011"/>
    </source>
</evidence>
<keyword evidence="3" id="KW-1185">Reference proteome</keyword>
<sequence length="49" mass="5175">MRNGRVFTAGDLYRPASGVATALTSIHDAGAIRRDMKTDNVLLGPYAPG</sequence>
<dbReference type="Proteomes" id="UP001589646">
    <property type="component" value="Unassembled WGS sequence"/>
</dbReference>
<name>A0ABV5Q9U7_9ACTN</name>
<protein>
    <recommendedName>
        <fullName evidence="1">Protein kinase domain-containing protein</fullName>
    </recommendedName>
</protein>
<organism evidence="2 3">
    <name type="scientific">Nonomuraea roseola</name>
    <dbReference type="NCBI Taxonomy" id="46179"/>
    <lineage>
        <taxon>Bacteria</taxon>
        <taxon>Bacillati</taxon>
        <taxon>Actinomycetota</taxon>
        <taxon>Actinomycetes</taxon>
        <taxon>Streptosporangiales</taxon>
        <taxon>Streptosporangiaceae</taxon>
        <taxon>Nonomuraea</taxon>
    </lineage>
</organism>
<gene>
    <name evidence="2" type="ORF">ACFFRN_36995</name>
</gene>
<dbReference type="InterPro" id="IPR000719">
    <property type="entry name" value="Prot_kinase_dom"/>
</dbReference>
<evidence type="ECO:0000313" key="2">
    <source>
        <dbReference type="EMBL" id="MFB9532236.1"/>
    </source>
</evidence>
<evidence type="ECO:0000313" key="3">
    <source>
        <dbReference type="Proteomes" id="UP001589646"/>
    </source>
</evidence>